<dbReference type="SUPFAM" id="SSF51658">
    <property type="entry name" value="Xylose isomerase-like"/>
    <property type="match status" value="1"/>
</dbReference>
<reference evidence="2 3" key="1">
    <citation type="submission" date="2020-08" db="EMBL/GenBank/DDBJ databases">
        <title>Cohnella phylogeny.</title>
        <authorList>
            <person name="Dunlap C."/>
        </authorList>
    </citation>
    <scope>NUCLEOTIDE SEQUENCE [LARGE SCALE GENOMIC DNA]</scope>
    <source>
        <strain evidence="2 3">CBP 2801</strain>
    </source>
</reference>
<organism evidence="2 3">
    <name type="scientific">Cohnella zeiphila</name>
    <dbReference type="NCBI Taxonomy" id="2761120"/>
    <lineage>
        <taxon>Bacteria</taxon>
        <taxon>Bacillati</taxon>
        <taxon>Bacillota</taxon>
        <taxon>Bacilli</taxon>
        <taxon>Bacillales</taxon>
        <taxon>Paenibacillaceae</taxon>
        <taxon>Cohnella</taxon>
    </lineage>
</organism>
<dbReference type="InterPro" id="IPR013022">
    <property type="entry name" value="Xyl_isomerase-like_TIM-brl"/>
</dbReference>
<dbReference type="GO" id="GO:0016853">
    <property type="term" value="F:isomerase activity"/>
    <property type="evidence" value="ECO:0007669"/>
    <property type="project" value="UniProtKB-KW"/>
</dbReference>
<keyword evidence="3" id="KW-1185">Reference proteome</keyword>
<name>A0A7X0VZS6_9BACL</name>
<dbReference type="AlphaFoldDB" id="A0A7X0VZS6"/>
<gene>
    <name evidence="2" type="ORF">H7C18_25450</name>
</gene>
<proteinExistence type="predicted"/>
<dbReference type="RefSeq" id="WP_185131911.1">
    <property type="nucleotide sequence ID" value="NZ_JACJVO010000032.1"/>
</dbReference>
<dbReference type="PANTHER" id="PTHR12110">
    <property type="entry name" value="HYDROXYPYRUVATE ISOMERASE"/>
    <property type="match status" value="1"/>
</dbReference>
<dbReference type="EMBL" id="JACJVO010000032">
    <property type="protein sequence ID" value="MBB6734273.1"/>
    <property type="molecule type" value="Genomic_DNA"/>
</dbReference>
<dbReference type="InterPro" id="IPR036237">
    <property type="entry name" value="Xyl_isomerase-like_sf"/>
</dbReference>
<feature type="domain" description="Xylose isomerase-like TIM barrel" evidence="1">
    <location>
        <begin position="25"/>
        <end position="226"/>
    </location>
</feature>
<evidence type="ECO:0000259" key="1">
    <source>
        <dbReference type="Pfam" id="PF01261"/>
    </source>
</evidence>
<evidence type="ECO:0000313" key="3">
    <source>
        <dbReference type="Proteomes" id="UP000564644"/>
    </source>
</evidence>
<dbReference type="InterPro" id="IPR050312">
    <property type="entry name" value="IolE/XylAMocC-like"/>
</dbReference>
<protein>
    <submittedName>
        <fullName evidence="2">Sugar phosphate isomerase/epimerase</fullName>
    </submittedName>
</protein>
<keyword evidence="2" id="KW-0413">Isomerase</keyword>
<dbReference type="Pfam" id="PF01261">
    <property type="entry name" value="AP_endonuc_2"/>
    <property type="match status" value="1"/>
</dbReference>
<sequence>MKRFPIAVQPYTVREALSRDYVGTLEKIAAIGYKGIELGPPPQGTMSLDEQKALLDRLGLQVIGTHASFDNLDVDFEPLFDYLDRTGGRYVTVSMKFESRDDVLRKAERMSRIGERCRARGATFLYHNHDWEFQRYDGDYALDLILRETDPELVKLELDTYWVRKGGEDPVAFMGKLAGRCPLLHIKDMEAGEEQFFAEIGEGILDFPAIAEAAERIGTEWLVVEQDLCRRDPLDSLAISYRNLTKLGLIESANSGS</sequence>
<evidence type="ECO:0000313" key="2">
    <source>
        <dbReference type="EMBL" id="MBB6734273.1"/>
    </source>
</evidence>
<dbReference type="PANTHER" id="PTHR12110:SF41">
    <property type="entry name" value="INOSOSE DEHYDRATASE"/>
    <property type="match status" value="1"/>
</dbReference>
<dbReference type="Gene3D" id="3.20.20.150">
    <property type="entry name" value="Divalent-metal-dependent TIM barrel enzymes"/>
    <property type="match status" value="1"/>
</dbReference>
<accession>A0A7X0VZS6</accession>
<dbReference type="Proteomes" id="UP000564644">
    <property type="component" value="Unassembled WGS sequence"/>
</dbReference>
<comment type="caution">
    <text evidence="2">The sequence shown here is derived from an EMBL/GenBank/DDBJ whole genome shotgun (WGS) entry which is preliminary data.</text>
</comment>